<dbReference type="OrthoDB" id="28230at2759"/>
<evidence type="ECO:0008006" key="15">
    <source>
        <dbReference type="Google" id="ProtNLM"/>
    </source>
</evidence>
<keyword evidence="4 10" id="KW-0547">Nucleotide-binding</keyword>
<dbReference type="Pfam" id="PF00059">
    <property type="entry name" value="Lectin_C"/>
    <property type="match status" value="1"/>
</dbReference>
<dbReference type="Proteomes" id="UP000271974">
    <property type="component" value="Unassembled WGS sequence"/>
</dbReference>
<dbReference type="EMBL" id="RQTK01000059">
    <property type="protein sequence ID" value="RUS89301.1"/>
    <property type="molecule type" value="Genomic_DNA"/>
</dbReference>
<reference evidence="13 14" key="1">
    <citation type="submission" date="2019-01" db="EMBL/GenBank/DDBJ databases">
        <title>A draft genome assembly of the solar-powered sea slug Elysia chlorotica.</title>
        <authorList>
            <person name="Cai H."/>
            <person name="Li Q."/>
            <person name="Fang X."/>
            <person name="Li J."/>
            <person name="Curtis N.E."/>
            <person name="Altenburger A."/>
            <person name="Shibata T."/>
            <person name="Feng M."/>
            <person name="Maeda T."/>
            <person name="Schwartz J.A."/>
            <person name="Shigenobu S."/>
            <person name="Lundholm N."/>
            <person name="Nishiyama T."/>
            <person name="Yang H."/>
            <person name="Hasebe M."/>
            <person name="Li S."/>
            <person name="Pierce S.K."/>
            <person name="Wang J."/>
        </authorList>
    </citation>
    <scope>NUCLEOTIDE SEQUENCE [LARGE SCALE GENOMIC DNA]</scope>
    <source>
        <strain evidence="13">EC2010</strain>
        <tissue evidence="13">Whole organism of an adult</tissue>
    </source>
</reference>
<evidence type="ECO:0000256" key="6">
    <source>
        <dbReference type="ARBA" id="ARBA00022840"/>
    </source>
</evidence>
<dbReference type="InterPro" id="IPR016186">
    <property type="entry name" value="C-type_lectin-like/link_sf"/>
</dbReference>
<dbReference type="InterPro" id="IPR016187">
    <property type="entry name" value="CTDL_fold"/>
</dbReference>
<accession>A0A3S1HZK3</accession>
<dbReference type="PROSITE" id="PS00107">
    <property type="entry name" value="PROTEIN_KINASE_ATP"/>
    <property type="match status" value="1"/>
</dbReference>
<comment type="caution">
    <text evidence="13">The sequence shown here is derived from an EMBL/GenBank/DDBJ whole genome shotgun (WGS) entry which is preliminary data.</text>
</comment>
<dbReference type="InterPro" id="IPR020635">
    <property type="entry name" value="Tyr_kinase_cat_dom"/>
</dbReference>
<gene>
    <name evidence="13" type="ORF">EGW08_002908</name>
</gene>
<dbReference type="CDD" id="cd00037">
    <property type="entry name" value="CLECT"/>
    <property type="match status" value="1"/>
</dbReference>
<evidence type="ECO:0000256" key="10">
    <source>
        <dbReference type="PROSITE-ProRule" id="PRU10141"/>
    </source>
</evidence>
<dbReference type="SUPFAM" id="SSF56436">
    <property type="entry name" value="C-type lectin-like"/>
    <property type="match status" value="1"/>
</dbReference>
<keyword evidence="3" id="KW-0808">Transferase</keyword>
<dbReference type="AlphaFoldDB" id="A0A3S1HZK3"/>
<dbReference type="SMART" id="SM00219">
    <property type="entry name" value="TyrKc"/>
    <property type="match status" value="1"/>
</dbReference>
<evidence type="ECO:0000256" key="3">
    <source>
        <dbReference type="ARBA" id="ARBA00022679"/>
    </source>
</evidence>
<dbReference type="InterPro" id="IPR000719">
    <property type="entry name" value="Prot_kinase_dom"/>
</dbReference>
<dbReference type="PANTHER" id="PTHR24416">
    <property type="entry name" value="TYROSINE-PROTEIN KINASE RECEPTOR"/>
    <property type="match status" value="1"/>
</dbReference>
<evidence type="ECO:0000313" key="14">
    <source>
        <dbReference type="Proteomes" id="UP000271974"/>
    </source>
</evidence>
<comment type="catalytic activity">
    <reaction evidence="9">
        <text>L-tyrosyl-[protein] + ATP = O-phospho-L-tyrosyl-[protein] + ADP + H(+)</text>
        <dbReference type="Rhea" id="RHEA:10596"/>
        <dbReference type="Rhea" id="RHEA-COMP:10136"/>
        <dbReference type="Rhea" id="RHEA-COMP:20101"/>
        <dbReference type="ChEBI" id="CHEBI:15378"/>
        <dbReference type="ChEBI" id="CHEBI:30616"/>
        <dbReference type="ChEBI" id="CHEBI:46858"/>
        <dbReference type="ChEBI" id="CHEBI:61978"/>
        <dbReference type="ChEBI" id="CHEBI:456216"/>
        <dbReference type="EC" id="2.7.10.1"/>
    </reaction>
</comment>
<dbReference type="SUPFAM" id="SSF56112">
    <property type="entry name" value="Protein kinase-like (PK-like)"/>
    <property type="match status" value="1"/>
</dbReference>
<evidence type="ECO:0000256" key="8">
    <source>
        <dbReference type="ARBA" id="ARBA00023137"/>
    </source>
</evidence>
<dbReference type="InterPro" id="IPR001304">
    <property type="entry name" value="C-type_lectin-like"/>
</dbReference>
<comment type="subcellular location">
    <subcellularLocation>
        <location evidence="2">Endomembrane system</location>
    </subcellularLocation>
    <subcellularLocation>
        <location evidence="1">Membrane</location>
        <topology evidence="1">Single-pass membrane protein</topology>
    </subcellularLocation>
</comment>
<dbReference type="PRINTS" id="PR00109">
    <property type="entry name" value="TYRKINASE"/>
</dbReference>
<dbReference type="STRING" id="188477.A0A3S1HZK3"/>
<keyword evidence="14" id="KW-1185">Reference proteome</keyword>
<dbReference type="InterPro" id="IPR017441">
    <property type="entry name" value="Protein_kinase_ATP_BS"/>
</dbReference>
<keyword evidence="6 10" id="KW-0067">ATP-binding</keyword>
<feature type="domain" description="C-type lectin" evidence="12">
    <location>
        <begin position="357"/>
        <end position="479"/>
    </location>
</feature>
<name>A0A3S1HZK3_ELYCH</name>
<dbReference type="GO" id="GO:0043235">
    <property type="term" value="C:receptor complex"/>
    <property type="evidence" value="ECO:0007669"/>
    <property type="project" value="TreeGrafter"/>
</dbReference>
<dbReference type="GO" id="GO:0005886">
    <property type="term" value="C:plasma membrane"/>
    <property type="evidence" value="ECO:0007669"/>
    <property type="project" value="TreeGrafter"/>
</dbReference>
<evidence type="ECO:0000256" key="4">
    <source>
        <dbReference type="ARBA" id="ARBA00022741"/>
    </source>
</evidence>
<evidence type="ECO:0000259" key="12">
    <source>
        <dbReference type="PROSITE" id="PS50041"/>
    </source>
</evidence>
<dbReference type="InterPro" id="IPR001245">
    <property type="entry name" value="Ser-Thr/Tyr_kinase_cat_dom"/>
</dbReference>
<organism evidence="13 14">
    <name type="scientific">Elysia chlorotica</name>
    <name type="common">Eastern emerald elysia</name>
    <name type="synonym">Sea slug</name>
    <dbReference type="NCBI Taxonomy" id="188477"/>
    <lineage>
        <taxon>Eukaryota</taxon>
        <taxon>Metazoa</taxon>
        <taxon>Spiralia</taxon>
        <taxon>Lophotrochozoa</taxon>
        <taxon>Mollusca</taxon>
        <taxon>Gastropoda</taxon>
        <taxon>Heterobranchia</taxon>
        <taxon>Euthyneura</taxon>
        <taxon>Panpulmonata</taxon>
        <taxon>Sacoglossa</taxon>
        <taxon>Placobranchoidea</taxon>
        <taxon>Plakobranchidae</taxon>
        <taxon>Elysia</taxon>
    </lineage>
</organism>
<dbReference type="CDD" id="cd00192">
    <property type="entry name" value="PTKc"/>
    <property type="match status" value="1"/>
</dbReference>
<dbReference type="PANTHER" id="PTHR24416:SF611">
    <property type="entry name" value="TYROSINE-PROTEIN KINASE TRANSMEMBRANE RECEPTOR ROR"/>
    <property type="match status" value="1"/>
</dbReference>
<feature type="non-terminal residue" evidence="13">
    <location>
        <position position="1"/>
    </location>
</feature>
<evidence type="ECO:0000259" key="11">
    <source>
        <dbReference type="PROSITE" id="PS50011"/>
    </source>
</evidence>
<dbReference type="Gene3D" id="1.10.510.10">
    <property type="entry name" value="Transferase(Phosphotransferase) domain 1"/>
    <property type="match status" value="1"/>
</dbReference>
<dbReference type="GO" id="GO:0030182">
    <property type="term" value="P:neuron differentiation"/>
    <property type="evidence" value="ECO:0007669"/>
    <property type="project" value="UniProtKB-ARBA"/>
</dbReference>
<dbReference type="GO" id="GO:0012505">
    <property type="term" value="C:endomembrane system"/>
    <property type="evidence" value="ECO:0007669"/>
    <property type="project" value="UniProtKB-SubCell"/>
</dbReference>
<evidence type="ECO:0000256" key="2">
    <source>
        <dbReference type="ARBA" id="ARBA00004308"/>
    </source>
</evidence>
<proteinExistence type="predicted"/>
<evidence type="ECO:0000256" key="5">
    <source>
        <dbReference type="ARBA" id="ARBA00022777"/>
    </source>
</evidence>
<feature type="binding site" evidence="10">
    <location>
        <position position="41"/>
    </location>
    <ligand>
        <name>ATP</name>
        <dbReference type="ChEBI" id="CHEBI:30616"/>
    </ligand>
</feature>
<keyword evidence="8" id="KW-0829">Tyrosine-protein kinase</keyword>
<evidence type="ECO:0000256" key="7">
    <source>
        <dbReference type="ARBA" id="ARBA00023136"/>
    </source>
</evidence>
<dbReference type="PROSITE" id="PS50041">
    <property type="entry name" value="C_TYPE_LECTIN_2"/>
    <property type="match status" value="1"/>
</dbReference>
<protein>
    <recommendedName>
        <fullName evidence="15">Protein kinase domain-containing protein</fullName>
    </recommendedName>
</protein>
<dbReference type="GO" id="GO:0048468">
    <property type="term" value="P:cell development"/>
    <property type="evidence" value="ECO:0007669"/>
    <property type="project" value="UniProtKB-ARBA"/>
</dbReference>
<dbReference type="GO" id="GO:0005524">
    <property type="term" value="F:ATP binding"/>
    <property type="evidence" value="ECO:0007669"/>
    <property type="project" value="UniProtKB-UniRule"/>
</dbReference>
<dbReference type="GO" id="GO:0004714">
    <property type="term" value="F:transmembrane receptor protein tyrosine kinase activity"/>
    <property type="evidence" value="ECO:0007669"/>
    <property type="project" value="UniProtKB-EC"/>
</dbReference>
<evidence type="ECO:0000256" key="1">
    <source>
        <dbReference type="ARBA" id="ARBA00004167"/>
    </source>
</evidence>
<dbReference type="FunFam" id="1.10.510.10:FF:001512">
    <property type="entry name" value="Receptor tyrosine-protein kinase erbB-2"/>
    <property type="match status" value="1"/>
</dbReference>
<dbReference type="Gene3D" id="3.30.200.20">
    <property type="entry name" value="Phosphorylase Kinase, domain 1"/>
    <property type="match status" value="1"/>
</dbReference>
<dbReference type="InterPro" id="IPR011009">
    <property type="entry name" value="Kinase-like_dom_sf"/>
</dbReference>
<dbReference type="GO" id="GO:0007169">
    <property type="term" value="P:cell surface receptor protein tyrosine kinase signaling pathway"/>
    <property type="evidence" value="ECO:0007669"/>
    <property type="project" value="TreeGrafter"/>
</dbReference>
<keyword evidence="5" id="KW-0418">Kinase</keyword>
<feature type="domain" description="Protein kinase" evidence="11">
    <location>
        <begin position="7"/>
        <end position="317"/>
    </location>
</feature>
<dbReference type="SMART" id="SM00034">
    <property type="entry name" value="CLECT"/>
    <property type="match status" value="1"/>
</dbReference>
<evidence type="ECO:0000313" key="13">
    <source>
        <dbReference type="EMBL" id="RUS89301.1"/>
    </source>
</evidence>
<sequence>EFPRERLKLLEVIGKGKFGQVWSAEVLNIIGTGQWELVAVKMCKETSTDVEKMDFLNEVALVSEIPKHLNVVNYLGCCTAIEPSLLIMEYITGGDLLRFLRKHRKFDLYADQPNVDTRSELILSAETAEVRHANTANWAKMAREMSFVNLSFQPDDLSMEVCLKHRITLQIIHRDLAARNVLVSDRGVCKITDFGLARSTDESDTYERTSKGALPIRWMSPEALTDGCYSSKSDVWAYGVLLWEIVTLGASPYPGLSARDVFRFVNSGSTMDRPDHCSSDLYKLMKECWAYKPQQRLDFVHVCCCLEELLEREEDYIMLDQFQSEHYTYIDPLQLDEKLMFKRHRVVGFVQLGSVRKCLYFTHTKLDWHSAARSCANIGARLYTARSERELLHEIDIPYASRHEDYWIGLNDIETEGNFQWGQDSEVTLINEVKEHPEAFYPWKQGQPDDLEEKDCVLKGRDGLWTVEQCNKQYRFICEEMAASELKQLREFRKSIIFF</sequence>
<dbReference type="Gene3D" id="3.10.100.10">
    <property type="entry name" value="Mannose-Binding Protein A, subunit A"/>
    <property type="match status" value="1"/>
</dbReference>
<dbReference type="PROSITE" id="PS50011">
    <property type="entry name" value="PROTEIN_KINASE_DOM"/>
    <property type="match status" value="1"/>
</dbReference>
<dbReference type="PROSITE" id="PS00109">
    <property type="entry name" value="PROTEIN_KINASE_TYR"/>
    <property type="match status" value="1"/>
</dbReference>
<evidence type="ECO:0000256" key="9">
    <source>
        <dbReference type="ARBA" id="ARBA00051243"/>
    </source>
</evidence>
<dbReference type="GO" id="GO:0050793">
    <property type="term" value="P:regulation of developmental process"/>
    <property type="evidence" value="ECO:0007669"/>
    <property type="project" value="UniProtKB-ARBA"/>
</dbReference>
<dbReference type="Pfam" id="PF07714">
    <property type="entry name" value="PK_Tyr_Ser-Thr"/>
    <property type="match status" value="1"/>
</dbReference>
<keyword evidence="7" id="KW-0472">Membrane</keyword>
<dbReference type="InterPro" id="IPR008266">
    <property type="entry name" value="Tyr_kinase_AS"/>
</dbReference>
<dbReference type="InterPro" id="IPR050122">
    <property type="entry name" value="RTK"/>
</dbReference>